<evidence type="ECO:0000313" key="2">
    <source>
        <dbReference type="Proteomes" id="UP001190700"/>
    </source>
</evidence>
<name>A0AAE0G8Q2_9CHLO</name>
<sequence>MELVWAPPTTNFKTFEKDVIAGAMGSREVQEYVIANKTQRATPESSTLLELHTEAKTFAVDIELYQRIELAQAVLQPIVMCTIRVFDSDRPTASKIQYTKYQVQEKLKTVTVEVGKEPWAEDEYDWDEIMHEVIAIHRYRWDYGYTIVQGTRYLLDPEYVDMDQHQDPETMEAFRCFVEKCYVLPDALPEEATEEEMLAHEKERDEVMRQRAACDLRLLEYKMKRGVFARDVVWENAKNISAVDFWFLYGICVKELQYVGMRATAQVEQELAPGRENMQNTAQARGERVSRCAIVSSKGAKT</sequence>
<organism evidence="1 2">
    <name type="scientific">Cymbomonas tetramitiformis</name>
    <dbReference type="NCBI Taxonomy" id="36881"/>
    <lineage>
        <taxon>Eukaryota</taxon>
        <taxon>Viridiplantae</taxon>
        <taxon>Chlorophyta</taxon>
        <taxon>Pyramimonadophyceae</taxon>
        <taxon>Pyramimonadales</taxon>
        <taxon>Pyramimonadaceae</taxon>
        <taxon>Cymbomonas</taxon>
    </lineage>
</organism>
<dbReference type="Proteomes" id="UP001190700">
    <property type="component" value="Unassembled WGS sequence"/>
</dbReference>
<reference evidence="1 2" key="1">
    <citation type="journal article" date="2015" name="Genome Biol. Evol.">
        <title>Comparative Genomics of a Bacterivorous Green Alga Reveals Evolutionary Causalities and Consequences of Phago-Mixotrophic Mode of Nutrition.</title>
        <authorList>
            <person name="Burns J.A."/>
            <person name="Paasch A."/>
            <person name="Narechania A."/>
            <person name="Kim E."/>
        </authorList>
    </citation>
    <scope>NUCLEOTIDE SEQUENCE [LARGE SCALE GENOMIC DNA]</scope>
    <source>
        <strain evidence="1 2">PLY_AMNH</strain>
    </source>
</reference>
<proteinExistence type="predicted"/>
<protein>
    <submittedName>
        <fullName evidence="1">Uncharacterized protein</fullName>
    </submittedName>
</protein>
<keyword evidence="2" id="KW-1185">Reference proteome</keyword>
<comment type="caution">
    <text evidence="1">The sequence shown here is derived from an EMBL/GenBank/DDBJ whole genome shotgun (WGS) entry which is preliminary data.</text>
</comment>
<dbReference type="EMBL" id="LGRX02008489">
    <property type="protein sequence ID" value="KAK3273420.1"/>
    <property type="molecule type" value="Genomic_DNA"/>
</dbReference>
<dbReference type="AlphaFoldDB" id="A0AAE0G8Q2"/>
<evidence type="ECO:0000313" key="1">
    <source>
        <dbReference type="EMBL" id="KAK3273420.1"/>
    </source>
</evidence>
<gene>
    <name evidence="1" type="ORF">CYMTET_18338</name>
</gene>
<accession>A0AAE0G8Q2</accession>